<dbReference type="AlphaFoldDB" id="A0A2T0MDY3"/>
<dbReference type="OrthoDB" id="3542365at2"/>
<feature type="chain" id="PRO_5015612399" description="Peptidase inhibitor family I36" evidence="1">
    <location>
        <begin position="26"/>
        <end position="110"/>
    </location>
</feature>
<protein>
    <recommendedName>
        <fullName evidence="4">Peptidase inhibitor family I36</fullName>
    </recommendedName>
</protein>
<evidence type="ECO:0000313" key="2">
    <source>
        <dbReference type="EMBL" id="PRX55712.1"/>
    </source>
</evidence>
<dbReference type="Proteomes" id="UP000238312">
    <property type="component" value="Unassembled WGS sequence"/>
</dbReference>
<comment type="caution">
    <text evidence="2">The sequence shown here is derived from an EMBL/GenBank/DDBJ whole genome shotgun (WGS) entry which is preliminary data.</text>
</comment>
<name>A0A2T0MDY3_9ACTN</name>
<proteinExistence type="predicted"/>
<organism evidence="2 3">
    <name type="scientific">Nonomuraea fuscirosea</name>
    <dbReference type="NCBI Taxonomy" id="1291556"/>
    <lineage>
        <taxon>Bacteria</taxon>
        <taxon>Bacillati</taxon>
        <taxon>Actinomycetota</taxon>
        <taxon>Actinomycetes</taxon>
        <taxon>Streptosporangiales</taxon>
        <taxon>Streptosporangiaceae</taxon>
        <taxon>Nonomuraea</taxon>
    </lineage>
</organism>
<evidence type="ECO:0008006" key="4">
    <source>
        <dbReference type="Google" id="ProtNLM"/>
    </source>
</evidence>
<keyword evidence="1" id="KW-0732">Signal</keyword>
<evidence type="ECO:0000256" key="1">
    <source>
        <dbReference type="SAM" id="SignalP"/>
    </source>
</evidence>
<gene>
    <name evidence="2" type="ORF">B0I32_126174</name>
</gene>
<dbReference type="RefSeq" id="WP_106250474.1">
    <property type="nucleotide sequence ID" value="NZ_PVNG01000026.1"/>
</dbReference>
<keyword evidence="3" id="KW-1185">Reference proteome</keyword>
<feature type="signal peptide" evidence="1">
    <location>
        <begin position="1"/>
        <end position="25"/>
    </location>
</feature>
<evidence type="ECO:0000313" key="3">
    <source>
        <dbReference type="Proteomes" id="UP000238312"/>
    </source>
</evidence>
<sequence>MITRTATTALAALTLTLAPCFPAVAATGTFAYSFPASYGTDTGHLHNPRSGACIDIPEIRYSDDSAHTPRNDTDSTATLFMGPDCSGPYYSLRPGGRGSDRLFLRSVVFS</sequence>
<dbReference type="EMBL" id="PVNG01000026">
    <property type="protein sequence ID" value="PRX55712.1"/>
    <property type="molecule type" value="Genomic_DNA"/>
</dbReference>
<reference evidence="2 3" key="1">
    <citation type="submission" date="2018-03" db="EMBL/GenBank/DDBJ databases">
        <title>Genomic Encyclopedia of Type Strains, Phase III (KMG-III): the genomes of soil and plant-associated and newly described type strains.</title>
        <authorList>
            <person name="Whitman W."/>
        </authorList>
    </citation>
    <scope>NUCLEOTIDE SEQUENCE [LARGE SCALE GENOMIC DNA]</scope>
    <source>
        <strain evidence="2 3">CGMCC 4.7104</strain>
    </source>
</reference>
<accession>A0A2T0MDY3</accession>